<dbReference type="InterPro" id="IPR045055">
    <property type="entry name" value="DNA2/NAM7-like"/>
</dbReference>
<dbReference type="InterPro" id="IPR011335">
    <property type="entry name" value="Restrct_endonuc-II-like"/>
</dbReference>
<feature type="domain" description="DNA2/NAM7 helicase-like C-terminal" evidence="3">
    <location>
        <begin position="1229"/>
        <end position="1431"/>
    </location>
</feature>
<dbReference type="Pfam" id="PF18741">
    <property type="entry name" value="MTES_1575"/>
    <property type="match status" value="1"/>
</dbReference>
<dbReference type="InterPro" id="IPR041679">
    <property type="entry name" value="DNA2/NAM7-like_C"/>
</dbReference>
<dbReference type="Proteomes" id="UP000556201">
    <property type="component" value="Unassembled WGS sequence"/>
</dbReference>
<dbReference type="FunFam" id="3.40.50.300:FF:002063">
    <property type="entry name" value="DNA helicase related protein"/>
    <property type="match status" value="1"/>
</dbReference>
<dbReference type="InterPro" id="IPR041677">
    <property type="entry name" value="DNA2/NAM7_AAA_11"/>
</dbReference>
<evidence type="ECO:0000259" key="1">
    <source>
        <dbReference type="Pfam" id="PF11784"/>
    </source>
</evidence>
<feature type="domain" description="Restriction endonuclease type II-like" evidence="4">
    <location>
        <begin position="1480"/>
        <end position="1575"/>
    </location>
</feature>
<dbReference type="SUPFAM" id="SSF52540">
    <property type="entry name" value="P-loop containing nucleoside triphosphate hydrolases"/>
    <property type="match status" value="1"/>
</dbReference>
<keyword evidence="5" id="KW-0540">Nuclease</keyword>
<dbReference type="CDD" id="cd18808">
    <property type="entry name" value="SF1_C_Upf1"/>
    <property type="match status" value="1"/>
</dbReference>
<gene>
    <name evidence="5" type="ORF">HNP47_002113</name>
</gene>
<dbReference type="InterPro" id="IPR049468">
    <property type="entry name" value="Restrct_endonuc-II-like_dom"/>
</dbReference>
<name>A0A7W9L679_BREVE</name>
<reference evidence="5 6" key="1">
    <citation type="submission" date="2020-08" db="EMBL/GenBank/DDBJ databases">
        <title>Functional genomics of gut bacteria from endangered species of beetles.</title>
        <authorList>
            <person name="Carlos-Shanley C."/>
        </authorList>
    </citation>
    <scope>NUCLEOTIDE SEQUENCE [LARGE SCALE GENOMIC DNA]</scope>
    <source>
        <strain evidence="5 6">S00192</strain>
    </source>
</reference>
<comment type="caution">
    <text evidence="5">The sequence shown here is derived from an EMBL/GenBank/DDBJ whole genome shotgun (WGS) entry which is preliminary data.</text>
</comment>
<dbReference type="PANTHER" id="PTHR10887:SF495">
    <property type="entry name" value="HELICASE SENATAXIN ISOFORM X1-RELATED"/>
    <property type="match status" value="1"/>
</dbReference>
<sequence length="1797" mass="196776">MLKAASEVLRRAGKPDGLNGYQSGTRARSFELASAIWSAIGGLGLTYAEPPASFETHGQKVRSPSQVLESGLATCLDTALLFAASLEQAGLYPVLVLTQGHAFVGVWLQPQEFASLLTDEAASLRKRVTLQELVVFETTFAAQRGGVPFSRAIAESNRLISEEREGEFVMAIDVRRARMQRLRPLALIEAPAALAGEDAADPEEAAASASFEEAPPLPDFDMVDPISDPTTAEGRLERWQRKLLDLTTRNRLLSVKYGSSALRLHCPDPAALEDRLADGAKFKIVPAPELEGGAGRDADLHRARTGEALDQAYAAEALERGELISPLEKDKLEAALVELYRKARADLAEGGANTLFLALGFLNWRKSQTDARSYRAPLILQPVKLERGSVRSGVRLSVHEDEPRFNLTLLQMLRQDFDLDIPELAQGLPVDQAGIDVARIWNLVRRAVRDTPGFEVIEEVALGSFSFAKYLMWKDLVDRTEALKTNPIVRHLLETPKEPYETDCLPPRAEDLDQEVDPADLFTPLPADSSQLAAVVGSARGCDFVLDGPPGTGKSQTIANMIAHNLALGRKVLFVAEKRAALDVVHRRLVQHGLGPFCLELHSNKAAKLDVLRQLDSAWTAAEENPAEDWARKAEELKKKRDLLNGYVAALHQRRPNGMTLHQAIGRVIRDGGDQLIRLDWPNATHHSTEQLKQLKEAARRLDLTRSAEAPGAFSLVGRTEWSNAWQAELVAAAGTLTDAATKARAARETLLERLKVDLAADAYALSGLVELARALQGADGLDLAFAFAPDAQSVIDRTREALAELIAYRQLENALSVRYAPEAGRTLSLDDLAARWAKAEATFWPLSIFAKGAVVKAMSPAGVKADPGADLPRLKAMRDHLQTMDALAGDAGRASGWSGLATDPSRVERALQAAGALRAGLARAADDAEQAARLRAAVRSLVVDANELLALDGAVGRACHAWVQAHDLFQESLARFEAAASSPAARQADDLLTTIILACEEIQARQAQLNSWCAWRRAEQNASDLGLHRLITGIGEGVVAPGKASEAFEVAYARWWAEQQIDIEPALRDFNLAEHGDAIERFRVLDEEFATLTRRYIRARLCAVVPPKEAQKQPPGFGFLAHQLKLQKRHKPVRQLVQEMGPALTTLAPCLLMSPLSVAQYLPADLALFDLVIFDEASQITPWDAVGAIARGRQLIVAGDPKQMPPTSFFDRAASMDADDTEVEEDQESILEECLGARLPQRRLTWHYRSRHESLIAFSNHRYYDGDLVTFPAPVTRDSAVSLVPVQGAWSRGKLRTNQAEAEAIVAEVIKRLTDPTFVDEAGEPLSLAVVTLNSEQQKLIEDLLDKARQKRPELERFFAEDALEPVVVKNLETVQGDERDLVLLGIGFGPETPGAPSMPMNFGPLNRGGGWRRLNVAVTRARREMMIFASFPPHMVDLNRTAAEAVRDLKHYLEFAERGPRALGEAVAGSVGGFESPFEQAVARGLRERGWTVVPQIGVSRFRIDLGVVNPDRPGDYLCGVECDGAAYHSAATARDRDKVREAVLKSLGWDLARVWSTDWWIDQRGALDRLDRLLREKLEGFRAKIAAEPPPPAPAAVQTSSTNSSAIDVDAANSEDGADDAGTLVAGPLGGSYARTRLEAFSPDRERFHEPEYTPTLRSMIAKVIEQEAPIRDDLLVERIARAHGIGRSGRIVRERVLSIARRTVHLQREDTGATFAWPDPSSPGRWEDVRAPATTADIRQIEEIALEELTAALRSCTGEDREVDVARLFGVRRLSSAARARLRAAAPTQGHFS</sequence>
<dbReference type="Pfam" id="PF13195">
    <property type="entry name" value="DUF4011"/>
    <property type="match status" value="1"/>
</dbReference>
<dbReference type="InterPro" id="IPR021754">
    <property type="entry name" value="DUF3320"/>
</dbReference>
<feature type="domain" description="DNA2/NAM7 helicase helicase" evidence="2">
    <location>
        <begin position="528"/>
        <end position="618"/>
    </location>
</feature>
<protein>
    <submittedName>
        <fullName evidence="5">Very-short-patch-repair endonuclease</fullName>
    </submittedName>
</protein>
<organism evidence="5 6">
    <name type="scientific">Brevundimonas vesicularis</name>
    <name type="common">Pseudomonas vesicularis</name>
    <dbReference type="NCBI Taxonomy" id="41276"/>
    <lineage>
        <taxon>Bacteria</taxon>
        <taxon>Pseudomonadati</taxon>
        <taxon>Pseudomonadota</taxon>
        <taxon>Alphaproteobacteria</taxon>
        <taxon>Caulobacterales</taxon>
        <taxon>Caulobacteraceae</taxon>
        <taxon>Brevundimonas</taxon>
    </lineage>
</organism>
<dbReference type="SUPFAM" id="SSF52980">
    <property type="entry name" value="Restriction endonuclease-like"/>
    <property type="match status" value="1"/>
</dbReference>
<evidence type="ECO:0000259" key="2">
    <source>
        <dbReference type="Pfam" id="PF13086"/>
    </source>
</evidence>
<dbReference type="InterPro" id="IPR047187">
    <property type="entry name" value="SF1_C_Upf1"/>
</dbReference>
<dbReference type="GO" id="GO:0004386">
    <property type="term" value="F:helicase activity"/>
    <property type="evidence" value="ECO:0007669"/>
    <property type="project" value="InterPro"/>
</dbReference>
<feature type="domain" description="DNA2/NAM7 helicase helicase" evidence="2">
    <location>
        <begin position="1165"/>
        <end position="1209"/>
    </location>
</feature>
<accession>A0A7W9L679</accession>
<proteinExistence type="predicted"/>
<dbReference type="PANTHER" id="PTHR10887">
    <property type="entry name" value="DNA2/NAM7 HELICASE FAMILY"/>
    <property type="match status" value="1"/>
</dbReference>
<evidence type="ECO:0000259" key="3">
    <source>
        <dbReference type="Pfam" id="PF13087"/>
    </source>
</evidence>
<dbReference type="EMBL" id="JACHLJ010000002">
    <property type="protein sequence ID" value="MBB5772109.1"/>
    <property type="molecule type" value="Genomic_DNA"/>
</dbReference>
<dbReference type="Pfam" id="PF11784">
    <property type="entry name" value="DUF3320"/>
    <property type="match status" value="1"/>
</dbReference>
<evidence type="ECO:0000313" key="6">
    <source>
        <dbReference type="Proteomes" id="UP000556201"/>
    </source>
</evidence>
<dbReference type="Gene3D" id="3.40.960.10">
    <property type="entry name" value="VSR Endonuclease"/>
    <property type="match status" value="1"/>
</dbReference>
<dbReference type="Pfam" id="PF13087">
    <property type="entry name" value="AAA_12"/>
    <property type="match status" value="1"/>
</dbReference>
<dbReference type="InterPro" id="IPR025103">
    <property type="entry name" value="DUF4011"/>
</dbReference>
<dbReference type="Gene3D" id="3.40.50.300">
    <property type="entry name" value="P-loop containing nucleotide triphosphate hydrolases"/>
    <property type="match status" value="3"/>
</dbReference>
<keyword evidence="5" id="KW-0378">Hydrolase</keyword>
<feature type="domain" description="DUF3320" evidence="1">
    <location>
        <begin position="1650"/>
        <end position="1698"/>
    </location>
</feature>
<dbReference type="InterPro" id="IPR027417">
    <property type="entry name" value="P-loop_NTPase"/>
</dbReference>
<dbReference type="Pfam" id="PF13086">
    <property type="entry name" value="AAA_11"/>
    <property type="match status" value="2"/>
</dbReference>
<dbReference type="FunFam" id="3.40.960.10:FF:000002">
    <property type="entry name" value="DNA helicase related protein"/>
    <property type="match status" value="1"/>
</dbReference>
<keyword evidence="5" id="KW-0255">Endonuclease</keyword>
<evidence type="ECO:0000259" key="4">
    <source>
        <dbReference type="Pfam" id="PF18741"/>
    </source>
</evidence>
<evidence type="ECO:0000313" key="5">
    <source>
        <dbReference type="EMBL" id="MBB5772109.1"/>
    </source>
</evidence>
<dbReference type="GO" id="GO:0004519">
    <property type="term" value="F:endonuclease activity"/>
    <property type="evidence" value="ECO:0007669"/>
    <property type="project" value="UniProtKB-KW"/>
</dbReference>